<dbReference type="GO" id="GO:0005886">
    <property type="term" value="C:plasma membrane"/>
    <property type="evidence" value="ECO:0007669"/>
    <property type="project" value="UniProtKB-SubCell"/>
</dbReference>
<evidence type="ECO:0000256" key="10">
    <source>
        <dbReference type="ARBA" id="ARBA00023157"/>
    </source>
</evidence>
<feature type="disulfide bond" evidence="13">
    <location>
        <begin position="2040"/>
        <end position="2055"/>
    </location>
</feature>
<dbReference type="SMART" id="SM01381">
    <property type="entry name" value="7TM_GPCR_Srsx"/>
    <property type="match status" value="1"/>
</dbReference>
<keyword evidence="5 14" id="KW-0812">Transmembrane</keyword>
<feature type="disulfide bond" evidence="13">
    <location>
        <begin position="1666"/>
        <end position="1678"/>
    </location>
</feature>
<dbReference type="SMART" id="SM00192">
    <property type="entry name" value="LDLa"/>
    <property type="match status" value="6"/>
</dbReference>
<evidence type="ECO:0000256" key="14">
    <source>
        <dbReference type="SAM" id="Phobius"/>
    </source>
</evidence>
<keyword evidence="12" id="KW-0807">Transducer</keyword>
<keyword evidence="6" id="KW-0677">Repeat</keyword>
<feature type="disulfide bond" evidence="13">
    <location>
        <begin position="2060"/>
        <end position="2072"/>
    </location>
</feature>
<dbReference type="PANTHER" id="PTHR24372:SF77">
    <property type="entry name" value="G-PROTEIN COUPLED RECEPTORS FAMILY 1 PROFILE DOMAIN-CONTAINING PROTEIN"/>
    <property type="match status" value="1"/>
</dbReference>
<evidence type="ECO:0000259" key="19">
    <source>
        <dbReference type="PROSITE" id="PS50262"/>
    </source>
</evidence>
<dbReference type="PROSITE" id="PS50262">
    <property type="entry name" value="G_PROTEIN_RECEP_F1_2"/>
    <property type="match status" value="1"/>
</dbReference>
<feature type="domain" description="CUB" evidence="16">
    <location>
        <begin position="1092"/>
        <end position="1210"/>
    </location>
</feature>
<dbReference type="CDD" id="cd00112">
    <property type="entry name" value="LDLa"/>
    <property type="match status" value="6"/>
</dbReference>
<comment type="similarity">
    <text evidence="2">Belongs to the G-protein coupled receptor 1 family.</text>
</comment>
<dbReference type="Pfam" id="PF00001">
    <property type="entry name" value="7tm_1"/>
    <property type="match status" value="1"/>
</dbReference>
<evidence type="ECO:0000256" key="9">
    <source>
        <dbReference type="ARBA" id="ARBA00023136"/>
    </source>
</evidence>
<evidence type="ECO:0000313" key="21">
    <source>
        <dbReference type="Proteomes" id="UP001054837"/>
    </source>
</evidence>
<dbReference type="InterPro" id="IPR035914">
    <property type="entry name" value="Sperma_CUB_dom_sf"/>
</dbReference>
<dbReference type="InterPro" id="IPR001304">
    <property type="entry name" value="C-type_lectin-like"/>
</dbReference>
<dbReference type="InterPro" id="IPR016187">
    <property type="entry name" value="CTDL_fold"/>
</dbReference>
<feature type="disulfide bond" evidence="13">
    <location>
        <begin position="2021"/>
        <end position="2033"/>
    </location>
</feature>
<dbReference type="Gene3D" id="3.10.100.10">
    <property type="entry name" value="Mannose-Binding Protein A, subunit A"/>
    <property type="match status" value="1"/>
</dbReference>
<dbReference type="Pfam" id="PF00057">
    <property type="entry name" value="Ldl_recept_a"/>
    <property type="match status" value="4"/>
</dbReference>
<dbReference type="Gene3D" id="1.20.1070.10">
    <property type="entry name" value="Rhodopsin 7-helix transmembrane proteins"/>
    <property type="match status" value="1"/>
</dbReference>
<keyword evidence="21" id="KW-1185">Reference proteome</keyword>
<dbReference type="InterPro" id="IPR003591">
    <property type="entry name" value="Leu-rich_rpt_typical-subtyp"/>
</dbReference>
<keyword evidence="4" id="KW-0433">Leucine-rich repeat</keyword>
<dbReference type="GO" id="GO:0009755">
    <property type="term" value="P:hormone-mediated signaling pathway"/>
    <property type="evidence" value="ECO:0007669"/>
    <property type="project" value="TreeGrafter"/>
</dbReference>
<comment type="caution">
    <text evidence="13">Lacks conserved residue(s) required for the propagation of feature annotation.</text>
</comment>
<dbReference type="PROSITE" id="PS51450">
    <property type="entry name" value="LRR"/>
    <property type="match status" value="1"/>
</dbReference>
<reference evidence="20 21" key="1">
    <citation type="submission" date="2021-06" db="EMBL/GenBank/DDBJ databases">
        <title>Caerostris darwini draft genome.</title>
        <authorList>
            <person name="Kono N."/>
            <person name="Arakawa K."/>
        </authorList>
    </citation>
    <scope>NUCLEOTIDE SEQUENCE [LARGE SCALE GENOMIC DNA]</scope>
</reference>
<dbReference type="CDD" id="cd00041">
    <property type="entry name" value="CUB"/>
    <property type="match status" value="3"/>
</dbReference>
<feature type="transmembrane region" description="Helical" evidence="14">
    <location>
        <begin position="2340"/>
        <end position="2360"/>
    </location>
</feature>
<dbReference type="SUPFAM" id="SSF49785">
    <property type="entry name" value="Galactose-binding domain-like"/>
    <property type="match status" value="2"/>
</dbReference>
<sequence length="2786" mass="316307">MKNILFSQILVLLYLVKLAYCRVVQERNCRDLWNYQNARLSGSYQIDVDGDGPLRPIWIECDMGDGRDPHQVLTVVHHDTEKPMNVRGFESSGSYVRNITYKGATEAHLIALIDLSFSCQQYIRWSCKGAMFGFWYPPDLHSWWVGRNWKNQYFWGGAETDSRSCGCHPYCHPTRRNSTCNCDDNNKLKWLYDSGLILDSSRLPVLQLRFGDTGEPSEAGEHTLGPLICRATGHREIFMGVYKAPVTLTTPGYEVGSYPPPFYRYTWSVKIPEGETMELVFPEYDVVHFGSYNAVPGCRSVVTVRAEEENARETVLIMRQKSPPYYASEGSQTTVNITLTTCNQDPNVKLGKGFKAYVRRTECGGCNPGLGLNEGTTYCSGVCGIIASEEYPFPPNYYFSSEVYYFSHSDYNHTWILRVLQHYVVELEFSDFDVPAIPGSRNCTAESGVLWIYSGEGTRAENLIGGFCNLNREGIVYSTTNIMTLVFATRWRKVGNGRGFYAVYRGVHKPQLKRLGAKGPLPNVAEGKPAKQSSTLDARHAYLAVDGNTHSATGSAGCAATEFERDPWWQVNLQKRFLIYGFELYSAKTDKKDKSEELIWPDGQYGLPMPVSGCPVGKGFNWMTGYRYQEMQYDIVQDSKVLHWTPGMLLKGGLHKKTTVGGIMQRSGVTQHFCMKTRIQASYRKPRKWPKGEYCILQYGMRCPEDFKSGYITFKDTRESTFSDIQDSGYLPTGNYTLETTRIYYCCRGDASAENMIQLPNDAPFYLLKYGKSCQKVEGMSETEQFFHFNEDVHPLQPSSHAEKLDGMPKYRTPHPKFDDSAYEKGIALYYCYYDISESLRGFRVAVDDAGLIDTFSRYYDEMSYGIPHTEVGKFLNAYTCHVYPVTNPEFDVLKVNCSQAIYGQYVTLQIYNRFDSLQFCEMKVFAADSCGQPLGMASEEIFDIQISATSSDDTDRYYHTNGRLNANYGWCANLSDSLKQFTIDLQNITIVTGIVLQGLNGAPKRTTVKEFYIFFSNDSVGWVWEEEPVGQQKVYICDQCESPDVFTNDLEIRFNLLKGIPARIVQIKIIDFYEQPCLRVEILGCREKAHCGQIKSTPQGEVSSPNYPRYYGQDKSCWWTIEPEPGKHIELNFIVYDLAAKEDPIESGRCRDELTVYSGYGNSSIIKSPDGKLFPKRIISNGLMKIHLQSCFRNSRSRYRGFYARYKSVECPGCGVGDFQCSELHVCESPCGKIVSIGHPLNYQNNHRCRWLIRTEPSHFINLTLQDFDIVGGENCQYDYLAVYDGDTIQKSSLIGKFCNMKKPPTEIVSSWNSLLLEFSSDAETNGRGFSLKFASKNFQMPADIHVYDLDDELACPPPWKYYNGNCYNVFHADDAIQWYEAEDRCRKIGGDQNGHLVSILDKKENAVVHYFLTNFWNAKHKSLYIGLNDEAKEGVYRWSDWNPMIYTDWASAGRSLRTQPDGGAYQDCTMLRVDSGHPTAHWHDIPCSLGKLAFHNWDGIDWGDDDPNKAGNENEVLSSISDYICKMKSDRPAGLWKVLNLFQSSSWRNQLIFKSYFGERNVELIKSIPAQIGGTAAVPMLPSASAAEKYFLCRNKEIISTQFVCNLAEDCRDGSDEETCSLKECPKSSFRCHNTKCVSIAAYCDYKDDCGDLSDEFRCQHRECLPGEFQCRNGQCISEEQRCDLLPNCYDKSDEHDCKGFCNPNSTFQCYDGTCIPRYTLCDGHRDCPGKYHEDEQYGCSRREDRDGRNEEKKLCSQRNRKTCLDLFTLDNIRVSGYYTIDSDGSDGPIPPFKVFCRMGRTRDDVVTIVHHDSEESIYVRSNKDGPGSYSRVLVYSIGIDKIKALTNASKHCRQEISWQCAGTGFHFDSGKPFSWWVSWDGKPQYIWGGAKKNNTCGCAETGCRNPNHTCNCDDVPRFEWNKDEGYLQDKKTLPVSEVRFGYTFRTGQYGYHRIGPLECLGNAVESNEKCTNTTRYMKCNTGHYVPITYRCRYEFDPYGYHLGCRDVTHLRHCESFVCPEDYVKCPESYCIPTIYVCDGKWDCIGGGDEEECDRYSCPGQYKCYNKSSCLPLNKLCDEIRNCPHGDDELLCDLVCPKNCMCVGLFVSCMRQNASTLPRNLPHEMRKLDFSFNRLDLLKADFSKFWTLGELILQYNYLTTLPPKRFRHLINLYKLDLSHNRLTFIAASAFAGLTNVRLLILENNPTITEIEPEAFSGLSNLPTLNLTGISLKVLKKSTFNGMSSLRTLNLENDNIAKVESGAFVGLHSVTVLDIKGNDIVDFTSYIFTGLKSLEYLYSDSYTFCCMASNQVPLDNCLPPPDEISSCEDLMSSPVQRSFLWVLGIIALVGNLFVIIWRYKTKDSSRISSILILSLGCADFLMGVYLIIIASVDVYYRSIYIENSDKWKRSTLCKICGFLSTVSSEVSVFTLVFITADRLISLCFPLSHKRFSKNLTYKLIMASWVLACVMAAIPFFVEPYFQGRFYARSGVCLALHITNHRPAGWEYSVAIFFCMNFIAFVIIVSAYLYMFITIKKSYQNMSRLMSRQSMSDKIGRQMALIVLTNSMCWFPIIVMGLLAMSGVNITGEAYSWTAIFVLPLNSATNPLIYTISSLHFQSRLLSRFGLTGKDGKGSYVSKLTSSQRGIDKSKRIMMREQLNSRPFKPPHGYISLLQYLRTVPGLRPKHLLRIATNICQTLAELHSQSYALGGIDVNAVFVSEASDGSDEVYVYVPDFNAYKITSSPISGMPDDTAVDMEEFGLLVKKMLRVYHVVSRSNDPMQGTAC</sequence>
<feature type="domain" description="CUB" evidence="16">
    <location>
        <begin position="1222"/>
        <end position="1338"/>
    </location>
</feature>
<dbReference type="CDD" id="cd15137">
    <property type="entry name" value="7tmA_Relaxin_R"/>
    <property type="match status" value="1"/>
</dbReference>
<dbReference type="SMART" id="SM00369">
    <property type="entry name" value="LRR_TYP"/>
    <property type="match status" value="6"/>
</dbReference>
<evidence type="ECO:0000256" key="5">
    <source>
        <dbReference type="ARBA" id="ARBA00022692"/>
    </source>
</evidence>
<evidence type="ECO:0000259" key="18">
    <source>
        <dbReference type="PROSITE" id="PS50041"/>
    </source>
</evidence>
<dbReference type="PROSITE" id="PS50041">
    <property type="entry name" value="C_TYPE_LECTIN_2"/>
    <property type="match status" value="1"/>
</dbReference>
<dbReference type="SMART" id="SM00231">
    <property type="entry name" value="FA58C"/>
    <property type="match status" value="1"/>
</dbReference>
<dbReference type="InterPro" id="IPR016186">
    <property type="entry name" value="C-type_lectin-like/link_sf"/>
</dbReference>
<dbReference type="PROSITE" id="PS50022">
    <property type="entry name" value="FA58C_3"/>
    <property type="match status" value="1"/>
</dbReference>
<feature type="disulfide bond" evidence="13">
    <location>
        <begin position="1673"/>
        <end position="1691"/>
    </location>
</feature>
<dbReference type="PANTHER" id="PTHR24372">
    <property type="entry name" value="GLYCOPROTEIN HORMONE RECEPTOR"/>
    <property type="match status" value="1"/>
</dbReference>
<dbReference type="InterPro" id="IPR011009">
    <property type="entry name" value="Kinase-like_dom_sf"/>
</dbReference>
<dbReference type="Proteomes" id="UP001054837">
    <property type="component" value="Unassembled WGS sequence"/>
</dbReference>
<dbReference type="Pfam" id="PF00754">
    <property type="entry name" value="F5_F8_type_C"/>
    <property type="match status" value="1"/>
</dbReference>
<evidence type="ECO:0000259" key="17">
    <source>
        <dbReference type="PROSITE" id="PS50022"/>
    </source>
</evidence>
<feature type="disulfide bond" evidence="13">
    <location>
        <begin position="1607"/>
        <end position="1622"/>
    </location>
</feature>
<evidence type="ECO:0000256" key="2">
    <source>
        <dbReference type="ARBA" id="ARBA00010663"/>
    </source>
</evidence>
<dbReference type="SMART" id="SM00042">
    <property type="entry name" value="CUB"/>
    <property type="match status" value="3"/>
</dbReference>
<gene>
    <name evidence="20" type="ORF">CDAR_116841</name>
</gene>
<feature type="domain" description="F5/8 type C" evidence="17">
    <location>
        <begin position="931"/>
        <end position="1086"/>
    </location>
</feature>
<feature type="transmembrane region" description="Helical" evidence="14">
    <location>
        <begin position="2456"/>
        <end position="2478"/>
    </location>
</feature>
<dbReference type="InterPro" id="IPR000859">
    <property type="entry name" value="CUB_dom"/>
</dbReference>
<feature type="chain" id="PRO_5043360544" evidence="15">
    <location>
        <begin position="22"/>
        <end position="2786"/>
    </location>
</feature>
<dbReference type="PROSITE" id="PS50068">
    <property type="entry name" value="LDLRA_2"/>
    <property type="match status" value="6"/>
</dbReference>
<keyword evidence="9 14" id="KW-0472">Membrane</keyword>
<dbReference type="InterPro" id="IPR001611">
    <property type="entry name" value="Leu-rich_rpt"/>
</dbReference>
<evidence type="ECO:0000256" key="1">
    <source>
        <dbReference type="ARBA" id="ARBA00004651"/>
    </source>
</evidence>
<dbReference type="Gene3D" id="2.60.120.290">
    <property type="entry name" value="Spermadhesin, CUB domain"/>
    <property type="match status" value="3"/>
</dbReference>
<evidence type="ECO:0000256" key="8">
    <source>
        <dbReference type="ARBA" id="ARBA00023040"/>
    </source>
</evidence>
<dbReference type="InterPro" id="IPR000421">
    <property type="entry name" value="FA58C"/>
</dbReference>
<evidence type="ECO:0000256" key="4">
    <source>
        <dbReference type="ARBA" id="ARBA00022614"/>
    </source>
</evidence>
<feature type="domain" description="CUB" evidence="16">
    <location>
        <begin position="363"/>
        <end position="507"/>
    </location>
</feature>
<dbReference type="SUPFAM" id="SSF81321">
    <property type="entry name" value="Family A G protein-coupled receptor-like"/>
    <property type="match status" value="1"/>
</dbReference>
<dbReference type="InterPro" id="IPR031569">
    <property type="entry name" value="ApeC"/>
</dbReference>
<keyword evidence="3" id="KW-1003">Cell membrane</keyword>
<keyword evidence="15" id="KW-0732">Signal</keyword>
<feature type="disulfide bond" evidence="13">
    <location>
        <begin position="1646"/>
        <end position="1661"/>
    </location>
</feature>
<feature type="transmembrane region" description="Helical" evidence="14">
    <location>
        <begin position="2413"/>
        <end position="2435"/>
    </location>
</feature>
<keyword evidence="11 20" id="KW-0675">Receptor</keyword>
<dbReference type="SUPFAM" id="SSF52058">
    <property type="entry name" value="L domain-like"/>
    <property type="match status" value="1"/>
</dbReference>
<dbReference type="Pfam" id="PF00431">
    <property type="entry name" value="CUB"/>
    <property type="match status" value="3"/>
</dbReference>
<dbReference type="PRINTS" id="PR00261">
    <property type="entry name" value="LDLRECEPTOR"/>
</dbReference>
<keyword evidence="10 13" id="KW-1015">Disulfide bond</keyword>
<dbReference type="SUPFAM" id="SSF57424">
    <property type="entry name" value="LDL receptor-like module"/>
    <property type="match status" value="6"/>
</dbReference>
<feature type="transmembrane region" description="Helical" evidence="14">
    <location>
        <begin position="2555"/>
        <end position="2579"/>
    </location>
</feature>
<dbReference type="SUPFAM" id="SSF56112">
    <property type="entry name" value="Protein kinase-like (PK-like)"/>
    <property type="match status" value="1"/>
</dbReference>
<dbReference type="Pfam" id="PF13855">
    <property type="entry name" value="LRR_8"/>
    <property type="match status" value="2"/>
</dbReference>
<feature type="disulfide bond" evidence="13">
    <location>
        <begin position="1685"/>
        <end position="1700"/>
    </location>
</feature>
<dbReference type="InterPro" id="IPR008979">
    <property type="entry name" value="Galactose-bd-like_sf"/>
</dbReference>
<keyword evidence="8" id="KW-0297">G-protein coupled receptor</keyword>
<dbReference type="SMART" id="SM00034">
    <property type="entry name" value="CLECT"/>
    <property type="match status" value="1"/>
</dbReference>
<dbReference type="InterPro" id="IPR002172">
    <property type="entry name" value="LDrepeatLR_classA_rpt"/>
</dbReference>
<dbReference type="SUPFAM" id="SSF49854">
    <property type="entry name" value="Spermadhesin, CUB domain"/>
    <property type="match status" value="3"/>
</dbReference>
<keyword evidence="7 14" id="KW-1133">Transmembrane helix</keyword>
<proteinExistence type="inferred from homology"/>
<dbReference type="InterPro" id="IPR032675">
    <property type="entry name" value="LRR_dom_sf"/>
</dbReference>
<feature type="transmembrane region" description="Helical" evidence="14">
    <location>
        <begin position="2510"/>
        <end position="2535"/>
    </location>
</feature>
<dbReference type="InterPro" id="IPR036055">
    <property type="entry name" value="LDL_receptor-like_sf"/>
</dbReference>
<dbReference type="InterPro" id="IPR017452">
    <property type="entry name" value="GPCR_Rhodpsn_7TM"/>
</dbReference>
<dbReference type="FunFam" id="2.60.120.290:FF:000005">
    <property type="entry name" value="Procollagen C-endopeptidase enhancer 1"/>
    <property type="match status" value="1"/>
</dbReference>
<evidence type="ECO:0000256" key="3">
    <source>
        <dbReference type="ARBA" id="ARBA00022475"/>
    </source>
</evidence>
<evidence type="ECO:0000313" key="20">
    <source>
        <dbReference type="EMBL" id="GIY78726.1"/>
    </source>
</evidence>
<organism evidence="20 21">
    <name type="scientific">Caerostris darwini</name>
    <dbReference type="NCBI Taxonomy" id="1538125"/>
    <lineage>
        <taxon>Eukaryota</taxon>
        <taxon>Metazoa</taxon>
        <taxon>Ecdysozoa</taxon>
        <taxon>Arthropoda</taxon>
        <taxon>Chelicerata</taxon>
        <taxon>Arachnida</taxon>
        <taxon>Araneae</taxon>
        <taxon>Araneomorphae</taxon>
        <taxon>Entelegynae</taxon>
        <taxon>Araneoidea</taxon>
        <taxon>Araneidae</taxon>
        <taxon>Caerostris</taxon>
    </lineage>
</organism>
<comment type="subcellular location">
    <subcellularLocation>
        <location evidence="1">Cell membrane</location>
        <topology evidence="1">Multi-pass membrane protein</topology>
    </subcellularLocation>
</comment>
<feature type="disulfide bond" evidence="13">
    <location>
        <begin position="2079"/>
        <end position="2094"/>
    </location>
</feature>
<feature type="transmembrane region" description="Helical" evidence="14">
    <location>
        <begin position="2372"/>
        <end position="2393"/>
    </location>
</feature>
<feature type="disulfide bond" evidence="13">
    <location>
        <begin position="1595"/>
        <end position="1613"/>
    </location>
</feature>
<feature type="disulfide bond" evidence="13">
    <location>
        <begin position="1634"/>
        <end position="1652"/>
    </location>
</feature>
<dbReference type="Gene3D" id="3.80.10.10">
    <property type="entry name" value="Ribonuclease Inhibitor"/>
    <property type="match status" value="2"/>
</dbReference>
<dbReference type="Pfam" id="PF16977">
    <property type="entry name" value="ApeC"/>
    <property type="match status" value="1"/>
</dbReference>
<evidence type="ECO:0000256" key="6">
    <source>
        <dbReference type="ARBA" id="ARBA00022737"/>
    </source>
</evidence>
<dbReference type="SUPFAM" id="SSF56436">
    <property type="entry name" value="C-type lectin-like"/>
    <property type="match status" value="1"/>
</dbReference>
<evidence type="ECO:0000256" key="11">
    <source>
        <dbReference type="ARBA" id="ARBA00023170"/>
    </source>
</evidence>
<dbReference type="GO" id="GO:0007189">
    <property type="term" value="P:adenylate cyclase-activating G protein-coupled receptor signaling pathway"/>
    <property type="evidence" value="ECO:0007669"/>
    <property type="project" value="TreeGrafter"/>
</dbReference>
<evidence type="ECO:0000259" key="16">
    <source>
        <dbReference type="PROSITE" id="PS01180"/>
    </source>
</evidence>
<dbReference type="EMBL" id="BPLQ01014270">
    <property type="protein sequence ID" value="GIY78726.1"/>
    <property type="molecule type" value="Genomic_DNA"/>
</dbReference>
<dbReference type="Gene3D" id="4.10.400.10">
    <property type="entry name" value="Low-density Lipoprotein Receptor"/>
    <property type="match status" value="6"/>
</dbReference>
<feature type="domain" description="G-protein coupled receptors family 1 profile" evidence="19">
    <location>
        <begin position="2351"/>
        <end position="2610"/>
    </location>
</feature>
<protein>
    <submittedName>
        <fullName evidence="20">G-protein coupled receptor GRL101</fullName>
    </submittedName>
</protein>
<evidence type="ECO:0000256" key="15">
    <source>
        <dbReference type="SAM" id="SignalP"/>
    </source>
</evidence>
<feature type="disulfide bond" evidence="13">
    <location>
        <begin position="2028"/>
        <end position="2046"/>
    </location>
</feature>
<name>A0AAV4W7H6_9ARAC</name>
<comment type="caution">
    <text evidence="20">The sequence shown here is derived from an EMBL/GenBank/DDBJ whole genome shotgun (WGS) entry which is preliminary data.</text>
</comment>
<feature type="transmembrane region" description="Helical" evidence="14">
    <location>
        <begin position="2591"/>
        <end position="2612"/>
    </location>
</feature>
<feature type="disulfide bond" evidence="13">
    <location>
        <begin position="1712"/>
        <end position="1730"/>
    </location>
</feature>
<dbReference type="PROSITE" id="PS01209">
    <property type="entry name" value="LDLRA_1"/>
    <property type="match status" value="2"/>
</dbReference>
<feature type="disulfide bond" evidence="13">
    <location>
        <begin position="1627"/>
        <end position="1639"/>
    </location>
</feature>
<feature type="domain" description="C-type lectin" evidence="18">
    <location>
        <begin position="1364"/>
        <end position="1490"/>
    </location>
</feature>
<dbReference type="GO" id="GO:0008528">
    <property type="term" value="F:G protein-coupled peptide receptor activity"/>
    <property type="evidence" value="ECO:0007669"/>
    <property type="project" value="TreeGrafter"/>
</dbReference>
<dbReference type="Gene3D" id="2.60.120.260">
    <property type="entry name" value="Galactose-binding domain-like"/>
    <property type="match status" value="2"/>
</dbReference>
<dbReference type="InterPro" id="IPR023415">
    <property type="entry name" value="LDLR_class-A_CS"/>
</dbReference>
<accession>A0AAV4W7H6</accession>
<evidence type="ECO:0000256" key="7">
    <source>
        <dbReference type="ARBA" id="ARBA00022989"/>
    </source>
</evidence>
<dbReference type="PROSITE" id="PS01180">
    <property type="entry name" value="CUB"/>
    <property type="match status" value="3"/>
</dbReference>
<evidence type="ECO:0000256" key="12">
    <source>
        <dbReference type="ARBA" id="ARBA00023224"/>
    </source>
</evidence>
<dbReference type="InterPro" id="IPR000276">
    <property type="entry name" value="GPCR_Rhodpsn"/>
</dbReference>
<dbReference type="Gene3D" id="2.60.120.1000">
    <property type="match status" value="2"/>
</dbReference>
<feature type="signal peptide" evidence="15">
    <location>
        <begin position="1"/>
        <end position="21"/>
    </location>
</feature>
<evidence type="ECO:0000256" key="13">
    <source>
        <dbReference type="PROSITE-ProRule" id="PRU00124"/>
    </source>
</evidence>